<name>A0A6L9MM62_9HYPH</name>
<feature type="transmembrane region" description="Helical" evidence="1">
    <location>
        <begin position="123"/>
        <end position="141"/>
    </location>
</feature>
<evidence type="ECO:0000313" key="2">
    <source>
        <dbReference type="EMBL" id="NDV88620.1"/>
    </source>
</evidence>
<dbReference type="Proteomes" id="UP000476332">
    <property type="component" value="Unassembled WGS sequence"/>
</dbReference>
<evidence type="ECO:0000313" key="3">
    <source>
        <dbReference type="Proteomes" id="UP000476332"/>
    </source>
</evidence>
<proteinExistence type="predicted"/>
<keyword evidence="1" id="KW-0472">Membrane</keyword>
<dbReference type="AlphaFoldDB" id="A0A6L9MM62"/>
<protein>
    <submittedName>
        <fullName evidence="2">Uncharacterized protein</fullName>
    </submittedName>
</protein>
<dbReference type="RefSeq" id="WP_163045474.1">
    <property type="nucleotide sequence ID" value="NZ_JAAAMJ010000018.1"/>
</dbReference>
<organism evidence="2 3">
    <name type="scientific">Aurantimonas aggregata</name>
    <dbReference type="NCBI Taxonomy" id="2047720"/>
    <lineage>
        <taxon>Bacteria</taxon>
        <taxon>Pseudomonadati</taxon>
        <taxon>Pseudomonadota</taxon>
        <taxon>Alphaproteobacteria</taxon>
        <taxon>Hyphomicrobiales</taxon>
        <taxon>Aurantimonadaceae</taxon>
        <taxon>Aurantimonas</taxon>
    </lineage>
</organism>
<feature type="transmembrane region" description="Helical" evidence="1">
    <location>
        <begin position="92"/>
        <end position="111"/>
    </location>
</feature>
<dbReference type="EMBL" id="JAAAMJ010000018">
    <property type="protein sequence ID" value="NDV88620.1"/>
    <property type="molecule type" value="Genomic_DNA"/>
</dbReference>
<keyword evidence="1" id="KW-0812">Transmembrane</keyword>
<reference evidence="2 3" key="1">
    <citation type="submission" date="2020-01" db="EMBL/GenBank/DDBJ databases">
        <title>Genomes of bacteria type strains.</title>
        <authorList>
            <person name="Chen J."/>
            <person name="Zhu S."/>
            <person name="Chen J."/>
        </authorList>
    </citation>
    <scope>NUCLEOTIDE SEQUENCE [LARGE SCALE GENOMIC DNA]</scope>
    <source>
        <strain evidence="2 3">KCTC 52919</strain>
    </source>
</reference>
<comment type="caution">
    <text evidence="2">The sequence shown here is derived from an EMBL/GenBank/DDBJ whole genome shotgun (WGS) entry which is preliminary data.</text>
</comment>
<keyword evidence="3" id="KW-1185">Reference proteome</keyword>
<keyword evidence="1" id="KW-1133">Transmembrane helix</keyword>
<accession>A0A6L9MM62</accession>
<sequence>MQRMLTTLALSAWAGFSAVSAAGLLRETGLLTAPDGVAGFVAALPLPLPLGLAAPDAAAFAAILASLATGLGATLAWLHAAPRGNAERAEPIAASLLTAFFGLYVAASLSGSPLAGLFGEGPGFLFALALSFGALLFDHLVSIDDTGDREFDAAMRAIEAARRDALPRRERRHSSESDQG</sequence>
<evidence type="ECO:0000256" key="1">
    <source>
        <dbReference type="SAM" id="Phobius"/>
    </source>
</evidence>
<gene>
    <name evidence="2" type="ORF">GTW51_18115</name>
</gene>
<feature type="transmembrane region" description="Helical" evidence="1">
    <location>
        <begin position="57"/>
        <end position="80"/>
    </location>
</feature>